<protein>
    <submittedName>
        <fullName evidence="1">Uncharacterized protein</fullName>
    </submittedName>
</protein>
<gene>
    <name evidence="1" type="ORF">NCTC10211_01528</name>
</gene>
<dbReference type="AlphaFoldDB" id="A0A379YD26"/>
<accession>A0A379YD26</accession>
<evidence type="ECO:0000313" key="1">
    <source>
        <dbReference type="EMBL" id="SUI43806.1"/>
    </source>
</evidence>
<name>A0A379YD26_SERMA</name>
<proteinExistence type="predicted"/>
<reference evidence="1 2" key="1">
    <citation type="submission" date="2018-06" db="EMBL/GenBank/DDBJ databases">
        <authorList>
            <consortium name="Pathogen Informatics"/>
            <person name="Doyle S."/>
        </authorList>
    </citation>
    <scope>NUCLEOTIDE SEQUENCE [LARGE SCALE GENOMIC DNA]</scope>
    <source>
        <strain evidence="1 2">NCTC10211</strain>
    </source>
</reference>
<organism evidence="1 2">
    <name type="scientific">Serratia marcescens</name>
    <dbReference type="NCBI Taxonomy" id="615"/>
    <lineage>
        <taxon>Bacteria</taxon>
        <taxon>Pseudomonadati</taxon>
        <taxon>Pseudomonadota</taxon>
        <taxon>Gammaproteobacteria</taxon>
        <taxon>Enterobacterales</taxon>
        <taxon>Yersiniaceae</taxon>
        <taxon>Serratia</taxon>
    </lineage>
</organism>
<dbReference type="Proteomes" id="UP000254765">
    <property type="component" value="Unassembled WGS sequence"/>
</dbReference>
<sequence length="94" mass="11064">MLLQHETFFPPELSYVADNLATQTSLASCTIGHNTFRGRNNSDTQTGHNFWQLIFFLVDAQTWTADTLNAFYHSFALEVLQYQFQKQAWRRLRF</sequence>
<dbReference type="EMBL" id="UGYK01000002">
    <property type="protein sequence ID" value="SUI43806.1"/>
    <property type="molecule type" value="Genomic_DNA"/>
</dbReference>
<evidence type="ECO:0000313" key="2">
    <source>
        <dbReference type="Proteomes" id="UP000254765"/>
    </source>
</evidence>